<feature type="transmembrane region" description="Helical" evidence="1">
    <location>
        <begin position="187"/>
        <end position="208"/>
    </location>
</feature>
<evidence type="ECO:0000256" key="1">
    <source>
        <dbReference type="SAM" id="Phobius"/>
    </source>
</evidence>
<evidence type="ECO:0000313" key="3">
    <source>
        <dbReference type="Proteomes" id="UP000033854"/>
    </source>
</evidence>
<dbReference type="EMBL" id="LCDA01000001">
    <property type="protein sequence ID" value="KKS43400.1"/>
    <property type="molecule type" value="Genomic_DNA"/>
</dbReference>
<name>A0A0G0Z3T4_9BACT</name>
<feature type="transmembrane region" description="Helical" evidence="1">
    <location>
        <begin position="384"/>
        <end position="404"/>
    </location>
</feature>
<dbReference type="Pfam" id="PF10060">
    <property type="entry name" value="DUF2298"/>
    <property type="match status" value="1"/>
</dbReference>
<reference evidence="2 3" key="1">
    <citation type="journal article" date="2015" name="Nature">
        <title>rRNA introns, odd ribosomes, and small enigmatic genomes across a large radiation of phyla.</title>
        <authorList>
            <person name="Brown C.T."/>
            <person name="Hug L.A."/>
            <person name="Thomas B.C."/>
            <person name="Sharon I."/>
            <person name="Castelle C.J."/>
            <person name="Singh A."/>
            <person name="Wilkins M.J."/>
            <person name="Williams K.H."/>
            <person name="Banfield J.F."/>
        </authorList>
    </citation>
    <scope>NUCLEOTIDE SEQUENCE [LARGE SCALE GENOMIC DNA]</scope>
</reference>
<feature type="transmembrane region" description="Helical" evidence="1">
    <location>
        <begin position="102"/>
        <end position="124"/>
    </location>
</feature>
<protein>
    <submittedName>
        <fullName evidence="2">YYY membrane protein</fullName>
    </submittedName>
</protein>
<keyword evidence="1" id="KW-0472">Membrane</keyword>
<feature type="transmembrane region" description="Helical" evidence="1">
    <location>
        <begin position="6"/>
        <end position="27"/>
    </location>
</feature>
<feature type="transmembrane region" description="Helical" evidence="1">
    <location>
        <begin position="215"/>
        <end position="240"/>
    </location>
</feature>
<dbReference type="PANTHER" id="PTHR10790:SF51">
    <property type="entry name" value="TETRATRICOPEPTIDE REPEAT PROTEIN"/>
    <property type="match status" value="1"/>
</dbReference>
<proteinExistence type="predicted"/>
<keyword evidence="1" id="KW-1133">Transmembrane helix</keyword>
<feature type="transmembrane region" description="Helical" evidence="1">
    <location>
        <begin position="449"/>
        <end position="469"/>
    </location>
</feature>
<dbReference type="PATRIC" id="fig|1618378.3.peg.137"/>
<dbReference type="InterPro" id="IPR018746">
    <property type="entry name" value="DUF2298"/>
</dbReference>
<feature type="transmembrane region" description="Helical" evidence="1">
    <location>
        <begin position="39"/>
        <end position="58"/>
    </location>
</feature>
<dbReference type="AlphaFoldDB" id="A0A0G0Z3T4"/>
<feature type="transmembrane region" description="Helical" evidence="1">
    <location>
        <begin position="322"/>
        <end position="340"/>
    </location>
</feature>
<feature type="transmembrane region" description="Helical" evidence="1">
    <location>
        <begin position="301"/>
        <end position="316"/>
    </location>
</feature>
<dbReference type="PANTHER" id="PTHR10790">
    <property type="entry name" value="TPR-DOMAIN CONTAINING PROTEIN"/>
    <property type="match status" value="1"/>
</dbReference>
<dbReference type="Proteomes" id="UP000033854">
    <property type="component" value="Unassembled WGS sequence"/>
</dbReference>
<feature type="transmembrane region" description="Helical" evidence="1">
    <location>
        <begin position="274"/>
        <end position="294"/>
    </location>
</feature>
<feature type="transmembrane region" description="Helical" evidence="1">
    <location>
        <begin position="416"/>
        <end position="437"/>
    </location>
</feature>
<comment type="caution">
    <text evidence="2">The sequence shown here is derived from an EMBL/GenBank/DDBJ whole genome shotgun (WGS) entry which is preliminary data.</text>
</comment>
<evidence type="ECO:0000313" key="2">
    <source>
        <dbReference type="EMBL" id="KKS43400.1"/>
    </source>
</evidence>
<gene>
    <name evidence="2" type="ORF">UV06_C0001G0134</name>
</gene>
<keyword evidence="1" id="KW-0812">Transmembrane</keyword>
<feature type="transmembrane region" description="Helical" evidence="1">
    <location>
        <begin position="70"/>
        <end position="90"/>
    </location>
</feature>
<sequence>MWSVDLTTILKTYIISLGLQFLIWPLIKKYFSKLPDQGWALGRVLITLMAALLIWQLSYLGIAENNNGKLFAILALFGLLSLWQIITHGVKAFTVAKTTAKIIAIEEYLFLVGFGVMALIRAHAPSLDSLEKFMDFGFLKQYLLSPTLPAPDMWQAGQTINYYSFGHFWASIWLRIWGVAPAVGYNLMLAFIFGTSMSLVFLVCVTLAGNKSSKAATFGGIIGALGVMVAGNSHVIWYLIKNRSLDNYWYAEATRFIHNTIHEFPSYSFVVSDLHGHVLDLPIILTFLVVLFSWVENKKRVYEIAIGVLFGVMMMTNTWDVAVYGLVLLVLGVQMVVADIGELKKLLKTVGVMFVSFLLVALPWWLSFSSISSGVEVVTERSPFWQLLVLWSGGLVINILAVIIEGRGEKKIVIRTLALSAVFLIAIPEFVFARDIYPNHPRANTMFKLTYQAFILMGILLGVTFGSLLDRGRKIVLGLRVVAIFIIFFIFVGTMNFSFIAFTTYYGGFSNYYGLDGEKWMQTKVPENYGAVKYLRKNMNGKNMVEAVGDSYTLFNVVSVFSGVPTIQGWRVHEWLWRGGYSMVASREAEVREIYQGVSIEKTKEILDKYNIGWILVGLDEKITYKINEEKIWQLGEMVWEEGDTYLIKVE</sequence>
<organism evidence="2 3">
    <name type="scientific">Candidatus Collierbacteria bacterium GW2011_GWA2_42_17</name>
    <dbReference type="NCBI Taxonomy" id="1618378"/>
    <lineage>
        <taxon>Bacteria</taxon>
        <taxon>Candidatus Collieribacteriota</taxon>
    </lineage>
</organism>
<accession>A0A0G0Z3T4</accession>
<feature type="transmembrane region" description="Helical" evidence="1">
    <location>
        <begin position="352"/>
        <end position="372"/>
    </location>
</feature>
<feature type="transmembrane region" description="Helical" evidence="1">
    <location>
        <begin position="481"/>
        <end position="502"/>
    </location>
</feature>